<dbReference type="Proteomes" id="UP000004069">
    <property type="component" value="Unassembled WGS sequence"/>
</dbReference>
<evidence type="ECO:0000313" key="1">
    <source>
        <dbReference type="EMBL" id="EFG55183.1"/>
    </source>
</evidence>
<name>D4YUH6_9LACO</name>
<comment type="caution">
    <text evidence="1">The sequence shown here is derived from an EMBL/GenBank/DDBJ whole genome shotgun (WGS) entry which is preliminary data.</text>
</comment>
<dbReference type="PATRIC" id="fig|585524.9.peg.219"/>
<evidence type="ECO:0000313" key="2">
    <source>
        <dbReference type="Proteomes" id="UP000004069"/>
    </source>
</evidence>
<keyword evidence="2" id="KW-1185">Reference proteome</keyword>
<organism evidence="1 2">
    <name type="scientific">Lactobacillus amylolyticus DSM 11664</name>
    <dbReference type="NCBI Taxonomy" id="585524"/>
    <lineage>
        <taxon>Bacteria</taxon>
        <taxon>Bacillati</taxon>
        <taxon>Bacillota</taxon>
        <taxon>Bacilli</taxon>
        <taxon>Lactobacillales</taxon>
        <taxon>Lactobacillaceae</taxon>
        <taxon>Lactobacillus</taxon>
    </lineage>
</organism>
<accession>D4YUH6</accession>
<gene>
    <name evidence="1" type="ORF">HMPREF0493_1187</name>
</gene>
<dbReference type="AlphaFoldDB" id="D4YUH6"/>
<proteinExistence type="predicted"/>
<dbReference type="RefSeq" id="WP_006352338.1">
    <property type="nucleotide sequence ID" value="NZ_ADNY01000046.1"/>
</dbReference>
<protein>
    <submittedName>
        <fullName evidence="1">Uncharacterized protein</fullName>
    </submittedName>
</protein>
<reference evidence="1 2" key="1">
    <citation type="submission" date="2010-04" db="EMBL/GenBank/DDBJ databases">
        <authorList>
            <person name="Muzny D."/>
            <person name="Qin X."/>
            <person name="Deng J."/>
            <person name="Jiang H."/>
            <person name="Liu Y."/>
            <person name="Qu J."/>
            <person name="Song X.-Z."/>
            <person name="Zhang L."/>
            <person name="Thornton R."/>
            <person name="Coyle M."/>
            <person name="Francisco L."/>
            <person name="Jackson L."/>
            <person name="Javaid M."/>
            <person name="Korchina V."/>
            <person name="Kovar C."/>
            <person name="Mata R."/>
            <person name="Mathew T."/>
            <person name="Ngo R."/>
            <person name="Nguyen L."/>
            <person name="Nguyen N."/>
            <person name="Okwuonu G."/>
            <person name="Ongeri F."/>
            <person name="Pham C."/>
            <person name="Simmons D."/>
            <person name="Wilczek-Boney K."/>
            <person name="Hale W."/>
            <person name="Jakkamsetti A."/>
            <person name="Pham P."/>
            <person name="Ruth R."/>
            <person name="San Lucas F."/>
            <person name="Warren J."/>
            <person name="Zhang J."/>
            <person name="Zhao Z."/>
            <person name="Zhou C."/>
            <person name="Zhu D."/>
            <person name="Lee S."/>
            <person name="Bess C."/>
            <person name="Blankenburg K."/>
            <person name="Forbes L."/>
            <person name="Fu Q."/>
            <person name="Gubbala S."/>
            <person name="Hirani K."/>
            <person name="Jayaseelan J.C."/>
            <person name="Lara F."/>
            <person name="Munidasa M."/>
            <person name="Palculict T."/>
            <person name="Patil S."/>
            <person name="Pu L.-L."/>
            <person name="Saada N."/>
            <person name="Tang L."/>
            <person name="Weissenberger G."/>
            <person name="Zhu Y."/>
            <person name="Hemphill L."/>
            <person name="Shang Y."/>
            <person name="Youmans B."/>
            <person name="Ayvaz T."/>
            <person name="Ross M."/>
            <person name="Santibanez J."/>
            <person name="Aqrawi P."/>
            <person name="Gross S."/>
            <person name="Joshi V."/>
            <person name="Fowler G."/>
            <person name="Nazareth L."/>
            <person name="Reid J."/>
            <person name="Worley K."/>
            <person name="Petrosino J."/>
            <person name="Highlander S."/>
            <person name="Gibbs R."/>
        </authorList>
    </citation>
    <scope>NUCLEOTIDE SEQUENCE [LARGE SCALE GENOMIC DNA]</scope>
    <source>
        <strain evidence="1 2">DSM 11664</strain>
    </source>
</reference>
<dbReference type="EMBL" id="ADNY01000046">
    <property type="protein sequence ID" value="EFG55183.1"/>
    <property type="molecule type" value="Genomic_DNA"/>
</dbReference>
<sequence length="77" mass="8235">MMAGQDNNNVTIQIDNPQVDENNSITINFPDAGSNKAYKLNTTTGESDLSGDSTGHWHLNTTDSSIVATWIPASSPL</sequence>